<dbReference type="KEGG" id="mbrn:26247268"/>
<dbReference type="Proteomes" id="UP000510686">
    <property type="component" value="Chromosome 4"/>
</dbReference>
<dbReference type="RefSeq" id="XP_065987251.1">
    <property type="nucleotide sequence ID" value="XM_066131135.1"/>
</dbReference>
<protein>
    <submittedName>
        <fullName evidence="1">Uncharacterized protein</fullName>
    </submittedName>
</protein>
<reference evidence="1 2" key="1">
    <citation type="submission" date="2020-07" db="EMBL/GenBank/DDBJ databases">
        <title>Telomere length de novo assembly of all 7 chromosomes of the fungus, Metarhizium brunneum, using a novel assembly pipeline.</title>
        <authorList>
            <person name="Saud z."/>
            <person name="Kortsinoglou A."/>
            <person name="Kouvelis V.N."/>
            <person name="Butt T.M."/>
        </authorList>
    </citation>
    <scope>NUCLEOTIDE SEQUENCE [LARGE SCALE GENOMIC DNA]</scope>
    <source>
        <strain evidence="1 2">4556</strain>
    </source>
</reference>
<evidence type="ECO:0000313" key="1">
    <source>
        <dbReference type="EMBL" id="QLI71472.1"/>
    </source>
</evidence>
<accession>A0A7D5V2M8</accession>
<organism evidence="1 2">
    <name type="scientific">Metarhizium brunneum</name>
    <dbReference type="NCBI Taxonomy" id="500148"/>
    <lineage>
        <taxon>Eukaryota</taxon>
        <taxon>Fungi</taxon>
        <taxon>Dikarya</taxon>
        <taxon>Ascomycota</taxon>
        <taxon>Pezizomycotina</taxon>
        <taxon>Sordariomycetes</taxon>
        <taxon>Hypocreomycetidae</taxon>
        <taxon>Hypocreales</taxon>
        <taxon>Clavicipitaceae</taxon>
        <taxon>Metarhizium</taxon>
    </lineage>
</organism>
<dbReference type="AlphaFoldDB" id="A0A7D5V2M8"/>
<sequence length="287" mass="33062">MATEIMNALKTLAAPQDQSKCKSFLVALRSICTKPKVQDLLDRLDRLQTQMTRYIQFSTRLYQVTNLSATIARLEATNKLIQVQRRQDLQRLKEDLIAAVSHCYNQELDSARHNKSAPVTSGDLQQPQLAAKRLSEAGQTTSKNQQVLEALYFRTLPSRSHQIAPAHAETFKWAYFNNPKRRLKFRECLRRGRMFSGYMTSRARSHWARQKRLVLVKFLFGNAGEALQKSQADTLRYVFFYILRQCPRLIPAARLAMPSWPRTVFDDEFGGDGFWTLKLEDLTSGDI</sequence>
<keyword evidence="2" id="KW-1185">Reference proteome</keyword>
<name>A0A7D5V2M8_9HYPO</name>
<dbReference type="OrthoDB" id="443402at2759"/>
<dbReference type="EMBL" id="CP058935">
    <property type="protein sequence ID" value="QLI71472.1"/>
    <property type="molecule type" value="Genomic_DNA"/>
</dbReference>
<proteinExistence type="predicted"/>
<dbReference type="GeneID" id="26247268"/>
<gene>
    <name evidence="1" type="ORF">G6M90_00g079580</name>
</gene>
<evidence type="ECO:0000313" key="2">
    <source>
        <dbReference type="Proteomes" id="UP000510686"/>
    </source>
</evidence>